<dbReference type="OrthoDB" id="6522558at2"/>
<dbReference type="AlphaFoldDB" id="A0A1E7YZN0"/>
<dbReference type="Proteomes" id="UP000243534">
    <property type="component" value="Unassembled WGS sequence"/>
</dbReference>
<name>A0A1E7YZN0_9GAMM</name>
<evidence type="ECO:0000256" key="1">
    <source>
        <dbReference type="SAM" id="MobiDB-lite"/>
    </source>
</evidence>
<reference evidence="3 4" key="1">
    <citation type="submission" date="2016-07" db="EMBL/GenBank/DDBJ databases">
        <authorList>
            <person name="Yuval B."/>
        </authorList>
    </citation>
    <scope>NUCLEOTIDE SEQUENCE [LARGE SCALE GENOMIC DNA]</scope>
    <source>
        <strain evidence="3 4">IL</strain>
    </source>
</reference>
<sequence>MTNRSNVIPLLTPITQQKNGDGDGGGDDMQQRVRELEKNIQSVQADIAVIKSNYATKEDVSNAKNSIILWVVSAVVFAQLIPALPAIINALKGILS</sequence>
<dbReference type="EMBL" id="MAYS01000310">
    <property type="protein sequence ID" value="OFC61980.1"/>
    <property type="molecule type" value="Genomic_DNA"/>
</dbReference>
<proteinExistence type="predicted"/>
<keyword evidence="2" id="KW-0472">Membrane</keyword>
<evidence type="ECO:0000313" key="3">
    <source>
        <dbReference type="EMBL" id="OFC61980.1"/>
    </source>
</evidence>
<feature type="region of interest" description="Disordered" evidence="1">
    <location>
        <begin position="1"/>
        <end position="29"/>
    </location>
</feature>
<keyword evidence="2" id="KW-1133">Transmembrane helix</keyword>
<keyword evidence="2" id="KW-0812">Transmembrane</keyword>
<gene>
    <name evidence="3" type="ORF">BBW68_11220</name>
</gene>
<feature type="transmembrane region" description="Helical" evidence="2">
    <location>
        <begin position="67"/>
        <end position="91"/>
    </location>
</feature>
<evidence type="ECO:0000256" key="2">
    <source>
        <dbReference type="SAM" id="Phobius"/>
    </source>
</evidence>
<evidence type="ECO:0000313" key="4">
    <source>
        <dbReference type="Proteomes" id="UP000243534"/>
    </source>
</evidence>
<accession>A0A1E7YZN0</accession>
<organism evidence="3 4">
    <name type="scientific">Candidatus Erwinia dacicola</name>
    <dbReference type="NCBI Taxonomy" id="252393"/>
    <lineage>
        <taxon>Bacteria</taxon>
        <taxon>Pseudomonadati</taxon>
        <taxon>Pseudomonadota</taxon>
        <taxon>Gammaproteobacteria</taxon>
        <taxon>Enterobacterales</taxon>
        <taxon>Erwiniaceae</taxon>
        <taxon>Erwinia</taxon>
    </lineage>
</organism>
<comment type="caution">
    <text evidence="3">The sequence shown here is derived from an EMBL/GenBank/DDBJ whole genome shotgun (WGS) entry which is preliminary data.</text>
</comment>
<dbReference type="RefSeq" id="WP_070135128.1">
    <property type="nucleotide sequence ID" value="NZ_LJAM02000217.1"/>
</dbReference>
<protein>
    <submittedName>
        <fullName evidence="3">Uncharacterized protein</fullName>
    </submittedName>
</protein>